<comment type="function">
    <text evidence="7 9">Carrier of the growing fatty acid chain in fatty acid biosynthesis.</text>
</comment>
<dbReference type="Pfam" id="PF00550">
    <property type="entry name" value="PP-binding"/>
    <property type="match status" value="1"/>
</dbReference>
<dbReference type="NCBIfam" id="NF002148">
    <property type="entry name" value="PRK00982.1-2"/>
    <property type="match status" value="1"/>
</dbReference>
<evidence type="ECO:0000256" key="6">
    <source>
        <dbReference type="ARBA" id="ARBA00023160"/>
    </source>
</evidence>
<proteinExistence type="inferred from homology"/>
<evidence type="ECO:0000256" key="5">
    <source>
        <dbReference type="ARBA" id="ARBA00023098"/>
    </source>
</evidence>
<evidence type="ECO:0000256" key="1">
    <source>
        <dbReference type="ARBA" id="ARBA00022450"/>
    </source>
</evidence>
<evidence type="ECO:0000259" key="10">
    <source>
        <dbReference type="PROSITE" id="PS50075"/>
    </source>
</evidence>
<evidence type="ECO:0000313" key="11">
    <source>
        <dbReference type="EMBL" id="SDW65728.1"/>
    </source>
</evidence>
<comment type="pathway">
    <text evidence="7 9">Lipid metabolism; fatty acid biosynthesis.</text>
</comment>
<comment type="subcellular location">
    <subcellularLocation>
        <location evidence="7">Cytoplasm</location>
    </subcellularLocation>
</comment>
<keyword evidence="1 7" id="KW-0596">Phosphopantetheine</keyword>
<feature type="domain" description="Carrier" evidence="10">
    <location>
        <begin position="1"/>
        <end position="77"/>
    </location>
</feature>
<evidence type="ECO:0000256" key="2">
    <source>
        <dbReference type="ARBA" id="ARBA00022516"/>
    </source>
</evidence>
<evidence type="ECO:0000313" key="12">
    <source>
        <dbReference type="Proteomes" id="UP000198828"/>
    </source>
</evidence>
<dbReference type="InterPro" id="IPR036736">
    <property type="entry name" value="ACP-like_sf"/>
</dbReference>
<keyword evidence="3 7" id="KW-0597">Phosphoprotein</keyword>
<evidence type="ECO:0000256" key="4">
    <source>
        <dbReference type="ARBA" id="ARBA00022832"/>
    </source>
</evidence>
<comment type="PTM">
    <text evidence="7">4'-phosphopantetheine is transferred from CoA to a specific serine of apo-ACP by AcpS. This modification is essential for activity because fatty acids are bound in thioester linkage to the sulfhydryl of the prosthetic group.</text>
</comment>
<dbReference type="InterPro" id="IPR009081">
    <property type="entry name" value="PP-bd_ACP"/>
</dbReference>
<sequence>MAIFEKVKNIIGDVLEIDDLESITMETSIMNDLDADSLDAVEVMMALEDEFDIEIPDEDAEKFKNIGDIVKYIENKIS</sequence>
<reference evidence="11 12" key="1">
    <citation type="submission" date="2016-10" db="EMBL/GenBank/DDBJ databases">
        <authorList>
            <person name="de Groot N.N."/>
        </authorList>
    </citation>
    <scope>NUCLEOTIDE SEQUENCE [LARGE SCALE GENOMIC DNA]</scope>
    <source>
        <strain evidence="11 12">DSM 23310</strain>
    </source>
</reference>
<dbReference type="GO" id="GO:0016020">
    <property type="term" value="C:membrane"/>
    <property type="evidence" value="ECO:0007669"/>
    <property type="project" value="GOC"/>
</dbReference>
<evidence type="ECO:0000256" key="9">
    <source>
        <dbReference type="RuleBase" id="RU003545"/>
    </source>
</evidence>
<feature type="modified residue" description="O-(pantetheine 4'-phosphoryl)serine" evidence="7">
    <location>
        <position position="37"/>
    </location>
</feature>
<dbReference type="GO" id="GO:0009245">
    <property type="term" value="P:lipid A biosynthetic process"/>
    <property type="evidence" value="ECO:0007669"/>
    <property type="project" value="TreeGrafter"/>
</dbReference>
<keyword evidence="5 7" id="KW-0443">Lipid metabolism</keyword>
<dbReference type="RefSeq" id="WP_093751539.1">
    <property type="nucleotide sequence ID" value="NZ_BSYN01000004.1"/>
</dbReference>
<keyword evidence="12" id="KW-1185">Reference proteome</keyword>
<dbReference type="GO" id="GO:0000036">
    <property type="term" value="F:acyl carrier activity"/>
    <property type="evidence" value="ECO:0007669"/>
    <property type="project" value="UniProtKB-UniRule"/>
</dbReference>
<evidence type="ECO:0000256" key="3">
    <source>
        <dbReference type="ARBA" id="ARBA00022553"/>
    </source>
</evidence>
<name>A0A1H2VBL1_9FIRM</name>
<dbReference type="GO" id="GO:0005829">
    <property type="term" value="C:cytosol"/>
    <property type="evidence" value="ECO:0007669"/>
    <property type="project" value="TreeGrafter"/>
</dbReference>
<comment type="similarity">
    <text evidence="7">Belongs to the acyl carrier protein (ACP) family.</text>
</comment>
<dbReference type="EMBL" id="FNNG01000003">
    <property type="protein sequence ID" value="SDW65728.1"/>
    <property type="molecule type" value="Genomic_DNA"/>
</dbReference>
<dbReference type="Proteomes" id="UP000198828">
    <property type="component" value="Unassembled WGS sequence"/>
</dbReference>
<dbReference type="HAMAP" id="MF_01217">
    <property type="entry name" value="Acyl_carrier"/>
    <property type="match status" value="1"/>
</dbReference>
<dbReference type="PANTHER" id="PTHR20863">
    <property type="entry name" value="ACYL CARRIER PROTEIN"/>
    <property type="match status" value="1"/>
</dbReference>
<dbReference type="Gene3D" id="1.10.1200.10">
    <property type="entry name" value="ACP-like"/>
    <property type="match status" value="1"/>
</dbReference>
<evidence type="ECO:0000256" key="8">
    <source>
        <dbReference type="NCBIfam" id="TIGR00517"/>
    </source>
</evidence>
<dbReference type="GO" id="GO:0000035">
    <property type="term" value="F:acyl binding"/>
    <property type="evidence" value="ECO:0007669"/>
    <property type="project" value="TreeGrafter"/>
</dbReference>
<protein>
    <recommendedName>
        <fullName evidence="7 8">Acyl carrier protein</fullName>
        <shortName evidence="7">ACP</shortName>
    </recommendedName>
</protein>
<organism evidence="11 12">
    <name type="scientific">Tepidimicrobium xylanilyticum</name>
    <dbReference type="NCBI Taxonomy" id="1123352"/>
    <lineage>
        <taxon>Bacteria</taxon>
        <taxon>Bacillati</taxon>
        <taxon>Bacillota</taxon>
        <taxon>Tissierellia</taxon>
        <taxon>Tissierellales</taxon>
        <taxon>Tepidimicrobiaceae</taxon>
        <taxon>Tepidimicrobium</taxon>
    </lineage>
</organism>
<gene>
    <name evidence="7" type="primary">acpP</name>
    <name evidence="11" type="ORF">SAMN05660923_01069</name>
</gene>
<dbReference type="InterPro" id="IPR003231">
    <property type="entry name" value="ACP"/>
</dbReference>
<dbReference type="SUPFAM" id="SSF47336">
    <property type="entry name" value="ACP-like"/>
    <property type="match status" value="1"/>
</dbReference>
<keyword evidence="6 7" id="KW-0275">Fatty acid biosynthesis</keyword>
<keyword evidence="7" id="KW-0963">Cytoplasm</keyword>
<comment type="PTM">
    <text evidence="9">4'-phosphopantetheine is transferred from CoA to a specific serine of apo-ACP by acpS.</text>
</comment>
<dbReference type="UniPathway" id="UPA00094"/>
<dbReference type="PANTHER" id="PTHR20863:SF76">
    <property type="entry name" value="CARRIER DOMAIN-CONTAINING PROTEIN"/>
    <property type="match status" value="1"/>
</dbReference>
<keyword evidence="4 7" id="KW-0276">Fatty acid metabolism</keyword>
<evidence type="ECO:0000256" key="7">
    <source>
        <dbReference type="HAMAP-Rule" id="MF_01217"/>
    </source>
</evidence>
<dbReference type="OrthoDB" id="9804551at2"/>
<dbReference type="PROSITE" id="PS50075">
    <property type="entry name" value="CARRIER"/>
    <property type="match status" value="1"/>
</dbReference>
<keyword evidence="2 7" id="KW-0444">Lipid biosynthesis</keyword>
<dbReference type="NCBIfam" id="NF002150">
    <property type="entry name" value="PRK00982.1-4"/>
    <property type="match status" value="1"/>
</dbReference>
<accession>A0A1H2VBL1</accession>
<dbReference type="AlphaFoldDB" id="A0A1H2VBL1"/>
<dbReference type="NCBIfam" id="TIGR00517">
    <property type="entry name" value="acyl_carrier"/>
    <property type="match status" value="1"/>
</dbReference>